<dbReference type="AlphaFoldDB" id="A6HCD8"/>
<protein>
    <submittedName>
        <fullName evidence="2">RCG61799</fullName>
    </submittedName>
</protein>
<name>A6HCD8_RAT</name>
<feature type="region of interest" description="Disordered" evidence="1">
    <location>
        <begin position="119"/>
        <end position="146"/>
    </location>
</feature>
<evidence type="ECO:0000256" key="1">
    <source>
        <dbReference type="SAM" id="MobiDB-lite"/>
    </source>
</evidence>
<proteinExistence type="predicted"/>
<sequence>MSPERPCQSLTNTEVMLRVNHWTKFGGSNGGVREKTEEDEGVCDPIGRTTTSINQDPAPPPTKLAGTKPPTKEYTHEGTHGSSRICSGGWPCWASIGGKVIGPVKTQFRTVGECQCSEVGGNLHRSRGKGNEMGDSRGETRKGDNI</sequence>
<dbReference type="Proteomes" id="UP000234681">
    <property type="component" value="Chromosome 6"/>
</dbReference>
<feature type="compositionally biased region" description="Basic and acidic residues" evidence="1">
    <location>
        <begin position="129"/>
        <end position="146"/>
    </location>
</feature>
<reference evidence="3" key="1">
    <citation type="submission" date="2005-09" db="EMBL/GenBank/DDBJ databases">
        <authorList>
            <person name="Mural R.J."/>
            <person name="Li P.W."/>
            <person name="Adams M.D."/>
            <person name="Amanatides P.G."/>
            <person name="Baden-Tillson H."/>
            <person name="Barnstead M."/>
            <person name="Chin S.H."/>
            <person name="Dew I."/>
            <person name="Evans C.A."/>
            <person name="Ferriera S."/>
            <person name="Flanigan M."/>
            <person name="Fosler C."/>
            <person name="Glodek A."/>
            <person name="Gu Z."/>
            <person name="Holt R.A."/>
            <person name="Jennings D."/>
            <person name="Kraft C.L."/>
            <person name="Lu F."/>
            <person name="Nguyen T."/>
            <person name="Nusskern D.R."/>
            <person name="Pfannkoch C.M."/>
            <person name="Sitter C."/>
            <person name="Sutton G.G."/>
            <person name="Venter J.C."/>
            <person name="Wang Z."/>
            <person name="Woodage T."/>
            <person name="Zheng X.H."/>
            <person name="Zhong F."/>
        </authorList>
    </citation>
    <scope>NUCLEOTIDE SEQUENCE [LARGE SCALE GENOMIC DNA]</scope>
    <source>
        <strain>BN</strain>
        <strain evidence="3">Sprague-Dawley</strain>
    </source>
</reference>
<evidence type="ECO:0000313" key="3">
    <source>
        <dbReference type="Proteomes" id="UP000234681"/>
    </source>
</evidence>
<gene>
    <name evidence="2" type="ORF">rCG_61799</name>
</gene>
<evidence type="ECO:0000313" key="2">
    <source>
        <dbReference type="EMBL" id="EDM03693.1"/>
    </source>
</evidence>
<feature type="region of interest" description="Disordered" evidence="1">
    <location>
        <begin position="24"/>
        <end position="83"/>
    </location>
</feature>
<feature type="compositionally biased region" description="Basic and acidic residues" evidence="1">
    <location>
        <begin position="70"/>
        <end position="79"/>
    </location>
</feature>
<dbReference type="EMBL" id="CH473947">
    <property type="protein sequence ID" value="EDM03693.1"/>
    <property type="molecule type" value="Genomic_DNA"/>
</dbReference>
<organism evidence="2 3">
    <name type="scientific">Rattus norvegicus</name>
    <name type="common">Rat</name>
    <dbReference type="NCBI Taxonomy" id="10116"/>
    <lineage>
        <taxon>Eukaryota</taxon>
        <taxon>Metazoa</taxon>
        <taxon>Chordata</taxon>
        <taxon>Craniata</taxon>
        <taxon>Vertebrata</taxon>
        <taxon>Euteleostomi</taxon>
        <taxon>Mammalia</taxon>
        <taxon>Eutheria</taxon>
        <taxon>Euarchontoglires</taxon>
        <taxon>Glires</taxon>
        <taxon>Rodentia</taxon>
        <taxon>Myomorpha</taxon>
        <taxon>Muroidea</taxon>
        <taxon>Muridae</taxon>
        <taxon>Murinae</taxon>
        <taxon>Rattus</taxon>
    </lineage>
</organism>
<accession>A6HCD8</accession>